<evidence type="ECO:0000256" key="1">
    <source>
        <dbReference type="ARBA" id="ARBA00002324"/>
    </source>
</evidence>
<dbReference type="Gene3D" id="3.40.50.620">
    <property type="entry name" value="HUPs"/>
    <property type="match status" value="1"/>
</dbReference>
<dbReference type="EMBL" id="CP147920">
    <property type="protein sequence ID" value="XAU15632.1"/>
    <property type="molecule type" value="Genomic_DNA"/>
</dbReference>
<feature type="domain" description="Cytidyltransferase-like" evidence="12">
    <location>
        <begin position="5"/>
        <end position="153"/>
    </location>
</feature>
<evidence type="ECO:0000256" key="10">
    <source>
        <dbReference type="ARBA" id="ARBA00048721"/>
    </source>
</evidence>
<dbReference type="InterPro" id="IPR014729">
    <property type="entry name" value="Rossmann-like_a/b/a_fold"/>
</dbReference>
<keyword evidence="6 11" id="KW-0548">Nucleotidyltransferase</keyword>
<comment type="similarity">
    <text evidence="3 11">Belongs to the NadD family.</text>
</comment>
<evidence type="ECO:0000259" key="12">
    <source>
        <dbReference type="Pfam" id="PF01467"/>
    </source>
</evidence>
<evidence type="ECO:0000313" key="14">
    <source>
        <dbReference type="Proteomes" id="UP001447842"/>
    </source>
</evidence>
<sequence length="181" mass="20435">MAIAIFGGSFDPPHAGHAAVVSRVLETLPIEMLYIVPAYVNPFKSGTHAPPALRLRWLERIFASMERVRVSAFEIEEGRPVPTIETVRHFKAVDPEIYLIIGADNIGTLTKWHEYEALNRMVTWVVASRPGSHVPANYLRLDVDVDVSSTELRSLEKTHLIPDGVREEIENYYKDIQCKNA</sequence>
<gene>
    <name evidence="11 13" type="primary">nadD</name>
    <name evidence="13" type="ORF">WCY31_02785</name>
</gene>
<evidence type="ECO:0000256" key="9">
    <source>
        <dbReference type="ARBA" id="ARBA00023027"/>
    </source>
</evidence>
<dbReference type="CDD" id="cd02165">
    <property type="entry name" value="NMNAT"/>
    <property type="match status" value="1"/>
</dbReference>
<protein>
    <recommendedName>
        <fullName evidence="11">Probable nicotinate-nucleotide adenylyltransferase</fullName>
        <ecNumber evidence="11">2.7.7.18</ecNumber>
    </recommendedName>
    <alternativeName>
        <fullName evidence="11">Deamido-NAD(+) diphosphorylase</fullName>
    </alternativeName>
    <alternativeName>
        <fullName evidence="11">Deamido-NAD(+) pyrophosphorylase</fullName>
    </alternativeName>
    <alternativeName>
        <fullName evidence="11">Nicotinate mononucleotide adenylyltransferase</fullName>
        <shortName evidence="11">NaMN adenylyltransferase</shortName>
    </alternativeName>
</protein>
<keyword evidence="5 11" id="KW-0808">Transferase</keyword>
<comment type="function">
    <text evidence="1 11">Catalyzes the reversible adenylation of nicotinate mononucleotide (NaMN) to nicotinic acid adenine dinucleotide (NaAD).</text>
</comment>
<dbReference type="EC" id="2.7.7.18" evidence="11"/>
<evidence type="ECO:0000256" key="6">
    <source>
        <dbReference type="ARBA" id="ARBA00022695"/>
    </source>
</evidence>
<keyword evidence="4 11" id="KW-0662">Pyridine nucleotide biosynthesis</keyword>
<evidence type="ECO:0000256" key="8">
    <source>
        <dbReference type="ARBA" id="ARBA00022840"/>
    </source>
</evidence>
<dbReference type="RefSeq" id="WP_345970732.1">
    <property type="nucleotide sequence ID" value="NZ_CP147920.1"/>
</dbReference>
<comment type="catalytic activity">
    <reaction evidence="10 11">
        <text>nicotinate beta-D-ribonucleotide + ATP + H(+) = deamido-NAD(+) + diphosphate</text>
        <dbReference type="Rhea" id="RHEA:22860"/>
        <dbReference type="ChEBI" id="CHEBI:15378"/>
        <dbReference type="ChEBI" id="CHEBI:30616"/>
        <dbReference type="ChEBI" id="CHEBI:33019"/>
        <dbReference type="ChEBI" id="CHEBI:57502"/>
        <dbReference type="ChEBI" id="CHEBI:58437"/>
        <dbReference type="EC" id="2.7.7.18"/>
    </reaction>
</comment>
<dbReference type="HAMAP" id="MF_00244">
    <property type="entry name" value="NaMN_adenylyltr"/>
    <property type="match status" value="1"/>
</dbReference>
<accession>A0ABZ3HAS5</accession>
<name>A0ABZ3HAS5_9BACT</name>
<dbReference type="PANTHER" id="PTHR39321">
    <property type="entry name" value="NICOTINATE-NUCLEOTIDE ADENYLYLTRANSFERASE-RELATED"/>
    <property type="match status" value="1"/>
</dbReference>
<comment type="pathway">
    <text evidence="2 11">Cofactor biosynthesis; NAD(+) biosynthesis; deamido-NAD(+) from nicotinate D-ribonucleotide: step 1/1.</text>
</comment>
<keyword evidence="9 11" id="KW-0520">NAD</keyword>
<keyword evidence="14" id="KW-1185">Reference proteome</keyword>
<proteinExistence type="inferred from homology"/>
<dbReference type="NCBIfam" id="TIGR00125">
    <property type="entry name" value="cyt_tran_rel"/>
    <property type="match status" value="1"/>
</dbReference>
<dbReference type="InterPro" id="IPR004821">
    <property type="entry name" value="Cyt_trans-like"/>
</dbReference>
<dbReference type="GO" id="GO:0016779">
    <property type="term" value="F:nucleotidyltransferase activity"/>
    <property type="evidence" value="ECO:0007669"/>
    <property type="project" value="UniProtKB-KW"/>
</dbReference>
<organism evidence="13 14">
    <name type="scientific">Sulfurimonas diazotrophicus</name>
    <dbReference type="NCBI Taxonomy" id="3131939"/>
    <lineage>
        <taxon>Bacteria</taxon>
        <taxon>Pseudomonadati</taxon>
        <taxon>Campylobacterota</taxon>
        <taxon>Epsilonproteobacteria</taxon>
        <taxon>Campylobacterales</taxon>
        <taxon>Sulfurimonadaceae</taxon>
        <taxon>Sulfurimonas</taxon>
    </lineage>
</organism>
<dbReference type="Proteomes" id="UP001447842">
    <property type="component" value="Chromosome"/>
</dbReference>
<dbReference type="PANTHER" id="PTHR39321:SF3">
    <property type="entry name" value="PHOSPHOPANTETHEINE ADENYLYLTRANSFERASE"/>
    <property type="match status" value="1"/>
</dbReference>
<dbReference type="InterPro" id="IPR005248">
    <property type="entry name" value="NadD/NMNAT"/>
</dbReference>
<evidence type="ECO:0000256" key="5">
    <source>
        <dbReference type="ARBA" id="ARBA00022679"/>
    </source>
</evidence>
<keyword evidence="7 11" id="KW-0547">Nucleotide-binding</keyword>
<evidence type="ECO:0000256" key="11">
    <source>
        <dbReference type="HAMAP-Rule" id="MF_00244"/>
    </source>
</evidence>
<dbReference type="NCBIfam" id="TIGR00482">
    <property type="entry name" value="nicotinate (nicotinamide) nucleotide adenylyltransferase"/>
    <property type="match status" value="1"/>
</dbReference>
<evidence type="ECO:0000313" key="13">
    <source>
        <dbReference type="EMBL" id="XAU15632.1"/>
    </source>
</evidence>
<evidence type="ECO:0000256" key="4">
    <source>
        <dbReference type="ARBA" id="ARBA00022642"/>
    </source>
</evidence>
<evidence type="ECO:0000256" key="2">
    <source>
        <dbReference type="ARBA" id="ARBA00005019"/>
    </source>
</evidence>
<dbReference type="Pfam" id="PF01467">
    <property type="entry name" value="CTP_transf_like"/>
    <property type="match status" value="1"/>
</dbReference>
<dbReference type="SUPFAM" id="SSF52374">
    <property type="entry name" value="Nucleotidylyl transferase"/>
    <property type="match status" value="1"/>
</dbReference>
<evidence type="ECO:0000256" key="7">
    <source>
        <dbReference type="ARBA" id="ARBA00022741"/>
    </source>
</evidence>
<evidence type="ECO:0000256" key="3">
    <source>
        <dbReference type="ARBA" id="ARBA00009014"/>
    </source>
</evidence>
<reference evidence="13 14" key="1">
    <citation type="submission" date="2024-03" db="EMBL/GenBank/DDBJ databases">
        <title>Sulfurimonas sp. HSL3-1.</title>
        <authorList>
            <person name="Wang S."/>
        </authorList>
    </citation>
    <scope>NUCLEOTIDE SEQUENCE [LARGE SCALE GENOMIC DNA]</scope>
    <source>
        <strain evidence="13 14">HSL3-1</strain>
    </source>
</reference>
<keyword evidence="8 11" id="KW-0067">ATP-binding</keyword>